<dbReference type="EMBL" id="HE616746">
    <property type="protein sequence ID" value="CCE92300.1"/>
    <property type="molecule type" value="Genomic_DNA"/>
</dbReference>
<keyword evidence="5 15" id="KW-0489">Methyltransferase</keyword>
<dbReference type="PANTHER" id="PTHR12998:SF0">
    <property type="entry name" value="TRNA:M(4)X MODIFICATION ENZYME TRM13 HOMOLOG"/>
    <property type="match status" value="1"/>
</dbReference>
<dbReference type="RefSeq" id="XP_003681511.1">
    <property type="nucleotide sequence ID" value="XM_003681463.1"/>
</dbReference>
<keyword evidence="8 15" id="KW-0819">tRNA processing</keyword>
<evidence type="ECO:0000256" key="13">
    <source>
        <dbReference type="ARBA" id="ARBA00048635"/>
    </source>
</evidence>
<protein>
    <recommendedName>
        <fullName evidence="4 15">tRNA:m(4)X modification enzyme TRM13</fullName>
        <ecNumber evidence="3 15">2.1.1.225</ecNumber>
    </recommendedName>
</protein>
<keyword evidence="10 15" id="KW-0863">Zinc-finger</keyword>
<dbReference type="PANTHER" id="PTHR12998">
    <property type="entry name" value="TRNA:M(4)X MODIFICATION ENZYME TRM13 HOMOLOG"/>
    <property type="match status" value="1"/>
</dbReference>
<dbReference type="GeneID" id="11503701"/>
<dbReference type="InterPro" id="IPR007871">
    <property type="entry name" value="Methyltransferase_TRM13"/>
</dbReference>
<evidence type="ECO:0000256" key="4">
    <source>
        <dbReference type="ARBA" id="ARBA00015883"/>
    </source>
</evidence>
<evidence type="ECO:0000256" key="9">
    <source>
        <dbReference type="ARBA" id="ARBA00022723"/>
    </source>
</evidence>
<feature type="domain" description="CHHC U11-48K-type" evidence="16">
    <location>
        <begin position="37"/>
        <end position="64"/>
    </location>
</feature>
<dbReference type="PROSITE" id="PS51800">
    <property type="entry name" value="ZF_CHHC_U11_48K"/>
    <property type="match status" value="1"/>
</dbReference>
<evidence type="ECO:0000256" key="15">
    <source>
        <dbReference type="RuleBase" id="RU367103"/>
    </source>
</evidence>
<evidence type="ECO:0000256" key="2">
    <source>
        <dbReference type="ARBA" id="ARBA00005265"/>
    </source>
</evidence>
<accession>G8ZUK6</accession>
<keyword evidence="9 15" id="KW-0479">Metal-binding</keyword>
<dbReference type="Pfam" id="PF05253">
    <property type="entry name" value="zf-U11-48K"/>
    <property type="match status" value="1"/>
</dbReference>
<name>G8ZUK6_TORDE</name>
<keyword evidence="6 15" id="KW-0808">Transferase</keyword>
<evidence type="ECO:0000256" key="14">
    <source>
        <dbReference type="ARBA" id="ARBA00049393"/>
    </source>
</evidence>
<evidence type="ECO:0000259" key="16">
    <source>
        <dbReference type="PROSITE" id="PS51800"/>
    </source>
</evidence>
<dbReference type="InParanoid" id="G8ZUK6"/>
<comment type="similarity">
    <text evidence="2 15">Belongs to the methyltransferase TRM13 family.</text>
</comment>
<dbReference type="eggNOG" id="KOG2811">
    <property type="taxonomic scope" value="Eukaryota"/>
</dbReference>
<dbReference type="KEGG" id="tdl:TDEL_0E00570"/>
<dbReference type="Pfam" id="PF11722">
    <property type="entry name" value="zf-TRM13_CCCH"/>
    <property type="match status" value="1"/>
</dbReference>
<dbReference type="GO" id="GO:0008270">
    <property type="term" value="F:zinc ion binding"/>
    <property type="evidence" value="ECO:0007669"/>
    <property type="project" value="UniProtKB-KW"/>
</dbReference>
<comment type="catalytic activity">
    <reaction evidence="12 15">
        <text>cytidine(4) in tRNA(Pro) + S-adenosyl-L-methionine = 2'-O-methylcytidine(4) in tRNA(Pro) + S-adenosyl-L-homocysteine + H(+)</text>
        <dbReference type="Rhea" id="RHEA:32767"/>
        <dbReference type="Rhea" id="RHEA-COMP:10397"/>
        <dbReference type="Rhea" id="RHEA-COMP:10398"/>
        <dbReference type="ChEBI" id="CHEBI:15378"/>
        <dbReference type="ChEBI" id="CHEBI:57856"/>
        <dbReference type="ChEBI" id="CHEBI:59789"/>
        <dbReference type="ChEBI" id="CHEBI:74495"/>
        <dbReference type="ChEBI" id="CHEBI:82748"/>
        <dbReference type="EC" id="2.1.1.225"/>
    </reaction>
</comment>
<gene>
    <name evidence="17" type="primary">TDEL0E00570</name>
    <name evidence="17" type="ORF">TDEL_0E00570</name>
</gene>
<dbReference type="GO" id="GO:0002128">
    <property type="term" value="P:tRNA nucleoside ribose methylation"/>
    <property type="evidence" value="ECO:0007669"/>
    <property type="project" value="EnsemblFungi"/>
</dbReference>
<comment type="function">
    <text evidence="1 15">tRNA methylase which 2'-O-methylates cytidine(4) in tRNA(Pro) and tRNA(Gly)(GCC), and adenosine(4) in tRNA(His).</text>
</comment>
<evidence type="ECO:0000256" key="3">
    <source>
        <dbReference type="ARBA" id="ARBA00012810"/>
    </source>
</evidence>
<comment type="catalytic activity">
    <reaction evidence="13 15">
        <text>cytidine(4) in tRNA(Gly)(GCC) + S-adenosyl-L-methionine = 2'-O-methylcytidine(4) in tRNA(Gly)(GCC) + S-adenosyl-L-homocysteine + H(+)</text>
        <dbReference type="Rhea" id="RHEA:43192"/>
        <dbReference type="Rhea" id="RHEA-COMP:10399"/>
        <dbReference type="Rhea" id="RHEA-COMP:10400"/>
        <dbReference type="ChEBI" id="CHEBI:15378"/>
        <dbReference type="ChEBI" id="CHEBI:57856"/>
        <dbReference type="ChEBI" id="CHEBI:59789"/>
        <dbReference type="ChEBI" id="CHEBI:74495"/>
        <dbReference type="ChEBI" id="CHEBI:82748"/>
        <dbReference type="EC" id="2.1.1.225"/>
    </reaction>
</comment>
<dbReference type="AlphaFoldDB" id="G8ZUK6"/>
<dbReference type="EC" id="2.1.1.225" evidence="3 15"/>
<dbReference type="InterPro" id="IPR039044">
    <property type="entry name" value="Trm13"/>
</dbReference>
<evidence type="ECO:0000313" key="18">
    <source>
        <dbReference type="Proteomes" id="UP000005627"/>
    </source>
</evidence>
<dbReference type="Pfam" id="PF05206">
    <property type="entry name" value="TRM13"/>
    <property type="match status" value="1"/>
</dbReference>
<dbReference type="FunCoup" id="G8ZUK6">
    <property type="interactions" value="502"/>
</dbReference>
<dbReference type="STRING" id="1076872.G8ZUK6"/>
<evidence type="ECO:0000256" key="5">
    <source>
        <dbReference type="ARBA" id="ARBA00022603"/>
    </source>
</evidence>
<keyword evidence="18" id="KW-1185">Reference proteome</keyword>
<evidence type="ECO:0000256" key="1">
    <source>
        <dbReference type="ARBA" id="ARBA00002267"/>
    </source>
</evidence>
<evidence type="ECO:0000256" key="12">
    <source>
        <dbReference type="ARBA" id="ARBA00048165"/>
    </source>
</evidence>
<dbReference type="InterPro" id="IPR022776">
    <property type="entry name" value="TRM13/UPF0224_CHHC_Znf_dom"/>
</dbReference>
<evidence type="ECO:0000256" key="10">
    <source>
        <dbReference type="ARBA" id="ARBA00022771"/>
    </source>
</evidence>
<dbReference type="HOGENOM" id="CLU_027610_0_0_1"/>
<keyword evidence="11 15" id="KW-0862">Zinc</keyword>
<keyword evidence="7 15" id="KW-0949">S-adenosyl-L-methionine</keyword>
<reference evidence="17 18" key="1">
    <citation type="journal article" date="2011" name="Proc. Natl. Acad. Sci. U.S.A.">
        <title>Evolutionary erosion of yeast sex chromosomes by mating-type switching accidents.</title>
        <authorList>
            <person name="Gordon J.L."/>
            <person name="Armisen D."/>
            <person name="Proux-Wera E."/>
            <person name="Oheigeartaigh S.S."/>
            <person name="Byrne K.P."/>
            <person name="Wolfe K.H."/>
        </authorList>
    </citation>
    <scope>NUCLEOTIDE SEQUENCE [LARGE SCALE GENOMIC DNA]</scope>
    <source>
        <strain evidence="18">ATCC 10662 / CBS 1146 / NBRC 0425 / NCYC 2629 / NRRL Y-866</strain>
    </source>
</reference>
<evidence type="ECO:0000256" key="7">
    <source>
        <dbReference type="ARBA" id="ARBA00022691"/>
    </source>
</evidence>
<dbReference type="InterPro" id="IPR021721">
    <property type="entry name" value="Znf_CCCH-type_TRM13"/>
</dbReference>
<evidence type="ECO:0000256" key="11">
    <source>
        <dbReference type="ARBA" id="ARBA00022833"/>
    </source>
</evidence>
<evidence type="ECO:0000256" key="8">
    <source>
        <dbReference type="ARBA" id="ARBA00022694"/>
    </source>
</evidence>
<proteinExistence type="inferred from homology"/>
<comment type="catalytic activity">
    <reaction evidence="14 15">
        <text>adenosine(4) in tRNA(His) + S-adenosyl-L-methionine = 2'-O-methyladenosine(4) in tRNA(His) + S-adenosyl-L-homocysteine + H(+)</text>
        <dbReference type="Rhea" id="RHEA:43196"/>
        <dbReference type="Rhea" id="RHEA-COMP:10401"/>
        <dbReference type="Rhea" id="RHEA-COMP:10402"/>
        <dbReference type="ChEBI" id="CHEBI:15378"/>
        <dbReference type="ChEBI" id="CHEBI:57856"/>
        <dbReference type="ChEBI" id="CHEBI:59789"/>
        <dbReference type="ChEBI" id="CHEBI:74411"/>
        <dbReference type="ChEBI" id="CHEBI:74477"/>
        <dbReference type="EC" id="2.1.1.225"/>
    </reaction>
</comment>
<organism evidence="17 18">
    <name type="scientific">Torulaspora delbrueckii</name>
    <name type="common">Yeast</name>
    <name type="synonym">Candida colliculosa</name>
    <dbReference type="NCBI Taxonomy" id="4950"/>
    <lineage>
        <taxon>Eukaryota</taxon>
        <taxon>Fungi</taxon>
        <taxon>Dikarya</taxon>
        <taxon>Ascomycota</taxon>
        <taxon>Saccharomycotina</taxon>
        <taxon>Saccharomycetes</taxon>
        <taxon>Saccharomycetales</taxon>
        <taxon>Saccharomycetaceae</taxon>
        <taxon>Torulaspora</taxon>
    </lineage>
</organism>
<evidence type="ECO:0000256" key="6">
    <source>
        <dbReference type="ARBA" id="ARBA00022679"/>
    </source>
</evidence>
<dbReference type="OrthoDB" id="258806at2759"/>
<sequence length="388" mass="44686">MMSKCGFYLEQKRRYCGMSAREGAGFCLEHSSDASDRVPCPLDRSHTVAKANLKRHVKKCNKLKQNHQNDQEEWYKPGLNSSSRTKVRETSLGDSLDECVAVVEKIYRAEFERLAPDQRENEFMERTRCQDVVSSKKHAIQQSSLIQHLQERGLLLDSSFVEFGCGRAELSRYINQTVADSKGDKPRYVLIDRASNRMKFDSKFRDDWTDLREDSGDHRFTKRCRVDIRDIWLDPLADSERQYVAVSKHLCGVATDLALRALENSAGMKLRGVCVAMCCRHVCDSSQYVNPEFVERLLRAYAPEEVSYEVFFQALRKMCSWATCGSRPEANEEEAVVKRREELGLMARRIVDEGRVRWVREKLGLKAELVKYVEKEISLENTALIASE</sequence>
<evidence type="ECO:0000313" key="17">
    <source>
        <dbReference type="EMBL" id="CCE92300.1"/>
    </source>
</evidence>
<dbReference type="Proteomes" id="UP000005627">
    <property type="component" value="Chromosome 5"/>
</dbReference>
<dbReference type="GO" id="GO:0106050">
    <property type="term" value="F:tRNA 2'-O-methyltransferase activity"/>
    <property type="evidence" value="ECO:0007669"/>
    <property type="project" value="UniProtKB-UniRule"/>
</dbReference>